<keyword evidence="4" id="KW-0812">Transmembrane</keyword>
<dbReference type="SMART" id="SM00028">
    <property type="entry name" value="TPR"/>
    <property type="match status" value="2"/>
</dbReference>
<comment type="caution">
    <text evidence="6">The sequence shown here is derived from an EMBL/GenBank/DDBJ whole genome shotgun (WGS) entry which is preliminary data.</text>
</comment>
<dbReference type="InterPro" id="IPR011990">
    <property type="entry name" value="TPR-like_helical_dom_sf"/>
</dbReference>
<dbReference type="Pfam" id="PF00486">
    <property type="entry name" value="Trans_reg_C"/>
    <property type="match status" value="1"/>
</dbReference>
<evidence type="ECO:0000256" key="3">
    <source>
        <dbReference type="SAM" id="MobiDB-lite"/>
    </source>
</evidence>
<evidence type="ECO:0000256" key="1">
    <source>
        <dbReference type="ARBA" id="ARBA00023125"/>
    </source>
</evidence>
<dbReference type="InterPro" id="IPR036388">
    <property type="entry name" value="WH-like_DNA-bd_sf"/>
</dbReference>
<keyword evidence="4" id="KW-0472">Membrane</keyword>
<evidence type="ECO:0000313" key="7">
    <source>
        <dbReference type="Proteomes" id="UP000647183"/>
    </source>
</evidence>
<keyword evidence="7" id="KW-1185">Reference proteome</keyword>
<gene>
    <name evidence="6" type="ORF">H9645_01520</name>
</gene>
<accession>A0ABR8UFA4</accession>
<dbReference type="InterPro" id="IPR001867">
    <property type="entry name" value="OmpR/PhoB-type_DNA-bd"/>
</dbReference>
<dbReference type="Gene3D" id="1.25.40.10">
    <property type="entry name" value="Tetratricopeptide repeat domain"/>
    <property type="match status" value="1"/>
</dbReference>
<feature type="compositionally biased region" description="Pro residues" evidence="3">
    <location>
        <begin position="110"/>
        <end position="133"/>
    </location>
</feature>
<evidence type="ECO:0000256" key="2">
    <source>
        <dbReference type="PROSITE-ProRule" id="PRU01091"/>
    </source>
</evidence>
<evidence type="ECO:0000259" key="5">
    <source>
        <dbReference type="PROSITE" id="PS51755"/>
    </source>
</evidence>
<organism evidence="6 7">
    <name type="scientific">Luteimonas colneyensis</name>
    <dbReference type="NCBI Taxonomy" id="2762230"/>
    <lineage>
        <taxon>Bacteria</taxon>
        <taxon>Pseudomonadati</taxon>
        <taxon>Pseudomonadota</taxon>
        <taxon>Gammaproteobacteria</taxon>
        <taxon>Lysobacterales</taxon>
        <taxon>Lysobacteraceae</taxon>
        <taxon>Luteimonas</taxon>
    </lineage>
</organism>
<keyword evidence="1 2" id="KW-0238">DNA-binding</keyword>
<keyword evidence="4" id="KW-1133">Transmembrane helix</keyword>
<dbReference type="SUPFAM" id="SSF48452">
    <property type="entry name" value="TPR-like"/>
    <property type="match status" value="2"/>
</dbReference>
<feature type="domain" description="OmpR/PhoB-type" evidence="5">
    <location>
        <begin position="2"/>
        <end position="100"/>
    </location>
</feature>
<dbReference type="EMBL" id="JACSQJ010000001">
    <property type="protein sequence ID" value="MBD7986707.1"/>
    <property type="molecule type" value="Genomic_DNA"/>
</dbReference>
<dbReference type="PANTHER" id="PTHR47691:SF3">
    <property type="entry name" value="HTH-TYPE TRANSCRIPTIONAL REGULATOR RV0890C-RELATED"/>
    <property type="match status" value="1"/>
</dbReference>
<proteinExistence type="predicted"/>
<evidence type="ECO:0000313" key="6">
    <source>
        <dbReference type="EMBL" id="MBD7986707.1"/>
    </source>
</evidence>
<dbReference type="Gene3D" id="1.10.10.10">
    <property type="entry name" value="Winged helix-like DNA-binding domain superfamily/Winged helix DNA-binding domain"/>
    <property type="match status" value="1"/>
</dbReference>
<dbReference type="InterPro" id="IPR019734">
    <property type="entry name" value="TPR_rpt"/>
</dbReference>
<dbReference type="SMART" id="SM00862">
    <property type="entry name" value="Trans_reg_C"/>
    <property type="match status" value="1"/>
</dbReference>
<feature type="transmembrane region" description="Helical" evidence="4">
    <location>
        <begin position="154"/>
        <end position="173"/>
    </location>
</feature>
<dbReference type="InterPro" id="IPR016032">
    <property type="entry name" value="Sig_transdc_resp-reg_C-effctor"/>
</dbReference>
<reference evidence="6 7" key="1">
    <citation type="submission" date="2020-08" db="EMBL/GenBank/DDBJ databases">
        <title>A Genomic Blueprint of the Chicken Gut Microbiome.</title>
        <authorList>
            <person name="Gilroy R."/>
            <person name="Ravi A."/>
            <person name="Getino M."/>
            <person name="Pursley I."/>
            <person name="Horton D.L."/>
            <person name="Alikhan N.-F."/>
            <person name="Baker D."/>
            <person name="Gharbi K."/>
            <person name="Hall N."/>
            <person name="Watson M."/>
            <person name="Adriaenssens E.M."/>
            <person name="Foster-Nyarko E."/>
            <person name="Jarju S."/>
            <person name="Secka A."/>
            <person name="Antonio M."/>
            <person name="Oren A."/>
            <person name="Chaudhuri R."/>
            <person name="La Ragione R.M."/>
            <person name="Hildebrand F."/>
            <person name="Pallen M.J."/>
        </authorList>
    </citation>
    <scope>NUCLEOTIDE SEQUENCE [LARGE SCALE GENOMIC DNA]</scope>
    <source>
        <strain evidence="6 7">Sa2BVA3</strain>
    </source>
</reference>
<feature type="region of interest" description="Disordered" evidence="3">
    <location>
        <begin position="107"/>
        <end position="135"/>
    </location>
</feature>
<dbReference type="PROSITE" id="PS51755">
    <property type="entry name" value="OMPR_PHOB"/>
    <property type="match status" value="1"/>
</dbReference>
<sequence length="765" mass="80785">MSPRFHFGPCVLDTATRELRRHGEPVTLQARVFECLSYLIEHRDRAVTRDELVQAVFRRNDVSDAQLGQVIVRTRRAVGDDGQSQHTVLTVPRYGFRWVADVRVEAESPAQPPAPQASPPLQQPSPRPQPPTQPMLHASAGRVAIAGRPRLRPLAVAGVLSALVLLLAAAWWWRGATPDESARPPVAAPDAHAVPAATGALLVLPTQVPEGEELAWVRLGLMDYIGDRLRRGGLAVLSSESALAAHARGATGDPEQLRALLGTGWRVESEVVSTGAGWSVRLAAHAADGVTQTASAQAADLVEAARAAADRLAPRLGGAAPEGTEAPGLGERLQRARAAMLAGELGVARAILTAAPELQRAQPRLQYQLARVDFRAGEHIQGLERLDRLLAEGGATEPLFRAQVLNARGAMLVRLERLEEAEAAYDASVLESEGHPAELGQALSGRAVVHAMDGRFDQALSDFSRARVALQSAGDALAVARIDANLGILENDRGRPAQALPLLAEAEAAFAGMGAVNELATALAARANAELRLLRIDEALATSARGMEALERVADPGQRAELVRARASSLRTAGEPDAAAAVLATSPPPGAGLSAQLEAGLLEADIALDQAEPARALALADATLDAVPAGVQPEARAWLQLRREQAALQADRPPRRGDEPGFGAFVPDRLRHALGLLRANRPAAEVDAAFADALSLAERQGAPAGIAEVVLAQADWLLEHGRIAEAAALANRIAPWAAGAGPVARLQARLERLPLEKLEDQDVNN</sequence>
<dbReference type="PANTHER" id="PTHR47691">
    <property type="entry name" value="REGULATOR-RELATED"/>
    <property type="match status" value="1"/>
</dbReference>
<name>A0ABR8UFA4_9GAMM</name>
<evidence type="ECO:0000256" key="4">
    <source>
        <dbReference type="SAM" id="Phobius"/>
    </source>
</evidence>
<dbReference type="Proteomes" id="UP000647183">
    <property type="component" value="Unassembled WGS sequence"/>
</dbReference>
<dbReference type="SUPFAM" id="SSF46894">
    <property type="entry name" value="C-terminal effector domain of the bipartite response regulators"/>
    <property type="match status" value="1"/>
</dbReference>
<dbReference type="CDD" id="cd00383">
    <property type="entry name" value="trans_reg_C"/>
    <property type="match status" value="1"/>
</dbReference>
<feature type="DNA-binding region" description="OmpR/PhoB-type" evidence="2">
    <location>
        <begin position="2"/>
        <end position="100"/>
    </location>
</feature>
<protein>
    <submittedName>
        <fullName evidence="6">Winged helix-turn-helix domain-containing protein</fullName>
    </submittedName>
</protein>
<dbReference type="RefSeq" id="WP_191727968.1">
    <property type="nucleotide sequence ID" value="NZ_JACSQJ010000001.1"/>
</dbReference>